<evidence type="ECO:0000256" key="2">
    <source>
        <dbReference type="ARBA" id="ARBA00023082"/>
    </source>
</evidence>
<dbReference type="PANTHER" id="PTHR30385">
    <property type="entry name" value="SIGMA FACTOR F FLAGELLAR"/>
    <property type="match status" value="1"/>
</dbReference>
<dbReference type="Pfam" id="PF04545">
    <property type="entry name" value="Sigma70_r4"/>
    <property type="match status" value="1"/>
</dbReference>
<feature type="domain" description="RNA polymerase sigma-70" evidence="5">
    <location>
        <begin position="200"/>
        <end position="226"/>
    </location>
</feature>
<sequence length="237" mass="27091">MCLVNKEELILQNIPLVKHIASKYYTGKIGMDYEDLVSYGVMGLIDASNKFDANRGAKFSTYASLRIKSYIIDEIRRASPISRGDIAKMNEYNRAVEKLQNILFREPSEEEVAKELNLSLKEVNHIEGKIYLLSTTSLDTVIFEEDSDIRLMDTIKASDSLSPSNIIENEEKLEILSKAIDKLKERDRLILSLYYYEEMSLKEIGLTLGISESRVSQIHSRAIINLRNTINKLDYIA</sequence>
<dbReference type="EMBL" id="NOJY02000004">
    <property type="protein sequence ID" value="RDY28938.1"/>
    <property type="molecule type" value="Genomic_DNA"/>
</dbReference>
<dbReference type="PRINTS" id="PR00046">
    <property type="entry name" value="SIGMA70FCT"/>
</dbReference>
<dbReference type="AlphaFoldDB" id="A0A371J8D5"/>
<keyword evidence="7" id="KW-1185">Reference proteome</keyword>
<dbReference type="InterPro" id="IPR013325">
    <property type="entry name" value="RNA_pol_sigma_r2"/>
</dbReference>
<dbReference type="SUPFAM" id="SSF88659">
    <property type="entry name" value="Sigma3 and sigma4 domains of RNA polymerase sigma factors"/>
    <property type="match status" value="2"/>
</dbReference>
<dbReference type="NCBIfam" id="TIGR02937">
    <property type="entry name" value="sigma70-ECF"/>
    <property type="match status" value="1"/>
</dbReference>
<evidence type="ECO:0000313" key="7">
    <source>
        <dbReference type="Proteomes" id="UP000215694"/>
    </source>
</evidence>
<comment type="caution">
    <text evidence="6">The sequence shown here is derived from an EMBL/GenBank/DDBJ whole genome shotgun (WGS) entry which is preliminary data.</text>
</comment>
<dbReference type="InterPro" id="IPR000943">
    <property type="entry name" value="RNA_pol_sigma70"/>
</dbReference>
<dbReference type="RefSeq" id="WP_094368690.1">
    <property type="nucleotide sequence ID" value="NZ_NOJY02000004.1"/>
</dbReference>
<dbReference type="SUPFAM" id="SSF88946">
    <property type="entry name" value="Sigma2 domain of RNA polymerase sigma factors"/>
    <property type="match status" value="1"/>
</dbReference>
<dbReference type="InterPro" id="IPR007624">
    <property type="entry name" value="RNA_pol_sigma70_r3"/>
</dbReference>
<dbReference type="InterPro" id="IPR012845">
    <property type="entry name" value="RNA_pol_sigma_FliA_WhiG"/>
</dbReference>
<dbReference type="PIRSF" id="PIRSF000770">
    <property type="entry name" value="RNA_pol_sigma-SigE/K"/>
    <property type="match status" value="1"/>
</dbReference>
<dbReference type="GO" id="GO:0016987">
    <property type="term" value="F:sigma factor activity"/>
    <property type="evidence" value="ECO:0007669"/>
    <property type="project" value="UniProtKB-KW"/>
</dbReference>
<dbReference type="CDD" id="cd06171">
    <property type="entry name" value="Sigma70_r4"/>
    <property type="match status" value="1"/>
</dbReference>
<dbReference type="NCBIfam" id="TIGR02479">
    <property type="entry name" value="FliA_WhiG"/>
    <property type="match status" value="1"/>
</dbReference>
<dbReference type="Pfam" id="PF04539">
    <property type="entry name" value="Sigma70_r3"/>
    <property type="match status" value="1"/>
</dbReference>
<dbReference type="InterPro" id="IPR014284">
    <property type="entry name" value="RNA_pol_sigma-70_dom"/>
</dbReference>
<evidence type="ECO:0000259" key="5">
    <source>
        <dbReference type="PROSITE" id="PS00716"/>
    </source>
</evidence>
<dbReference type="PANTHER" id="PTHR30385:SF7">
    <property type="entry name" value="RNA POLYMERASE SIGMA FACTOR FLIA"/>
    <property type="match status" value="1"/>
</dbReference>
<dbReference type="Pfam" id="PF04542">
    <property type="entry name" value="Sigma70_r2"/>
    <property type="match status" value="1"/>
</dbReference>
<dbReference type="InterPro" id="IPR007630">
    <property type="entry name" value="RNA_pol_sigma70_r4"/>
</dbReference>
<dbReference type="GO" id="GO:0006352">
    <property type="term" value="P:DNA-templated transcription initiation"/>
    <property type="evidence" value="ECO:0007669"/>
    <property type="project" value="InterPro"/>
</dbReference>
<dbReference type="OrthoDB" id="9799825at2"/>
<evidence type="ECO:0000256" key="4">
    <source>
        <dbReference type="ARBA" id="ARBA00023163"/>
    </source>
</evidence>
<keyword evidence="4" id="KW-0804">Transcription</keyword>
<dbReference type="GO" id="GO:0003677">
    <property type="term" value="F:DNA binding"/>
    <property type="evidence" value="ECO:0007669"/>
    <property type="project" value="UniProtKB-KW"/>
</dbReference>
<gene>
    <name evidence="6" type="ORF">CHL78_003180</name>
</gene>
<dbReference type="GO" id="GO:0003899">
    <property type="term" value="F:DNA-directed RNA polymerase activity"/>
    <property type="evidence" value="ECO:0007669"/>
    <property type="project" value="InterPro"/>
</dbReference>
<dbReference type="PROSITE" id="PS00716">
    <property type="entry name" value="SIGMA70_2"/>
    <property type="match status" value="1"/>
</dbReference>
<accession>A0A371J8D5</accession>
<dbReference type="Proteomes" id="UP000215694">
    <property type="component" value="Unassembled WGS sequence"/>
</dbReference>
<name>A0A371J8D5_9FIRM</name>
<keyword evidence="2" id="KW-0731">Sigma factor</keyword>
<reference evidence="6 7" key="1">
    <citation type="journal article" date="2017" name="Genome Announc.">
        <title>Draft Genome Sequence of Romboutsia weinsteinii sp. nov. Strain CCRI-19649(T) Isolated from Surface Water.</title>
        <authorList>
            <person name="Maheux A.F."/>
            <person name="Boudreau D.K."/>
            <person name="Berube E."/>
            <person name="Boissinot M."/>
            <person name="Cantin P."/>
            <person name="Raymond F."/>
            <person name="Corbeil J."/>
            <person name="Omar R.F."/>
            <person name="Bergeron M.G."/>
        </authorList>
    </citation>
    <scope>NUCLEOTIDE SEQUENCE [LARGE SCALE GENOMIC DNA]</scope>
    <source>
        <strain evidence="6 7">CCRI-19649</strain>
    </source>
</reference>
<protein>
    <submittedName>
        <fullName evidence="6">FliA/WhiG family RNA polymerase sigma factor</fullName>
    </submittedName>
</protein>
<dbReference type="Gene3D" id="1.10.1740.10">
    <property type="match status" value="1"/>
</dbReference>
<evidence type="ECO:0000256" key="3">
    <source>
        <dbReference type="ARBA" id="ARBA00023125"/>
    </source>
</evidence>
<dbReference type="InterPro" id="IPR007627">
    <property type="entry name" value="RNA_pol_sigma70_r2"/>
</dbReference>
<keyword evidence="3" id="KW-0238">DNA-binding</keyword>
<keyword evidence="1" id="KW-0805">Transcription regulation</keyword>
<dbReference type="Gene3D" id="1.20.140.160">
    <property type="match status" value="1"/>
</dbReference>
<evidence type="ECO:0000313" key="6">
    <source>
        <dbReference type="EMBL" id="RDY28938.1"/>
    </source>
</evidence>
<evidence type="ECO:0000256" key="1">
    <source>
        <dbReference type="ARBA" id="ARBA00023015"/>
    </source>
</evidence>
<organism evidence="6 7">
    <name type="scientific">Romboutsia weinsteinii</name>
    <dbReference type="NCBI Taxonomy" id="2020949"/>
    <lineage>
        <taxon>Bacteria</taxon>
        <taxon>Bacillati</taxon>
        <taxon>Bacillota</taxon>
        <taxon>Clostridia</taxon>
        <taxon>Peptostreptococcales</taxon>
        <taxon>Peptostreptococcaceae</taxon>
        <taxon>Romboutsia</taxon>
    </lineage>
</organism>
<dbReference type="InterPro" id="IPR013324">
    <property type="entry name" value="RNA_pol_sigma_r3/r4-like"/>
</dbReference>
<proteinExistence type="predicted"/>